<evidence type="ECO:0000313" key="1">
    <source>
        <dbReference type="EMBL" id="AMP10778.1"/>
    </source>
</evidence>
<organism evidence="1 2">
    <name type="scientific">Collimonas arenae</name>
    <dbReference type="NCBI Taxonomy" id="279058"/>
    <lineage>
        <taxon>Bacteria</taxon>
        <taxon>Pseudomonadati</taxon>
        <taxon>Pseudomonadota</taxon>
        <taxon>Betaproteobacteria</taxon>
        <taxon>Burkholderiales</taxon>
        <taxon>Oxalobacteraceae</taxon>
        <taxon>Collimonas</taxon>
    </lineage>
</organism>
<dbReference type="Proteomes" id="UP000071778">
    <property type="component" value="Chromosome"/>
</dbReference>
<sequence length="41" mass="4554">MLIYRALDSAATRSGIGWSVSGQRIDRLAGSLDHRHQIHAH</sequence>
<proteinExistence type="predicted"/>
<gene>
    <name evidence="1" type="ORF">CAter282_3067</name>
</gene>
<dbReference type="PATRIC" id="fig|279058.17.peg.3338"/>
<reference evidence="1 2" key="1">
    <citation type="submission" date="2015-11" db="EMBL/GenBank/DDBJ databases">
        <title>Exploring the genomic traits of fungus-feeding bacterial genus Collimonas.</title>
        <authorList>
            <person name="Song C."/>
            <person name="Schmidt R."/>
            <person name="de Jager V."/>
            <person name="Krzyzanowska D."/>
            <person name="Jongedijk E."/>
            <person name="Cankar K."/>
            <person name="Beekwilder J."/>
            <person name="van Veen A."/>
            <person name="de Boer W."/>
            <person name="van Veen J.A."/>
            <person name="Garbeva P."/>
        </authorList>
    </citation>
    <scope>NUCLEOTIDE SEQUENCE [LARGE SCALE GENOMIC DNA]</scope>
    <source>
        <strain evidence="1 2">Ter282</strain>
    </source>
</reference>
<accession>A0A127QL43</accession>
<protein>
    <submittedName>
        <fullName evidence="1">Uncharacterized protein</fullName>
    </submittedName>
</protein>
<evidence type="ECO:0000313" key="2">
    <source>
        <dbReference type="Proteomes" id="UP000071778"/>
    </source>
</evidence>
<keyword evidence="2" id="KW-1185">Reference proteome</keyword>
<dbReference type="AlphaFoldDB" id="A0A127QL43"/>
<dbReference type="EMBL" id="CP013235">
    <property type="protein sequence ID" value="AMP10778.1"/>
    <property type="molecule type" value="Genomic_DNA"/>
</dbReference>
<name>A0A127QL43_9BURK</name>